<dbReference type="InterPro" id="IPR051132">
    <property type="entry name" value="3-5_Exonuclease_domain"/>
</dbReference>
<comment type="caution">
    <text evidence="3">The sequence shown here is derived from an EMBL/GenBank/DDBJ whole genome shotgun (WGS) entry which is preliminary data.</text>
</comment>
<dbReference type="GO" id="GO:0008408">
    <property type="term" value="F:3'-5' exonuclease activity"/>
    <property type="evidence" value="ECO:0007669"/>
    <property type="project" value="TreeGrafter"/>
</dbReference>
<evidence type="ECO:0000256" key="2">
    <source>
        <dbReference type="ARBA" id="ARBA00022801"/>
    </source>
</evidence>
<evidence type="ECO:0008006" key="5">
    <source>
        <dbReference type="Google" id="ProtNLM"/>
    </source>
</evidence>
<sequence>MVIAFRPECCNPGSNRHLYRVSLHGDIFSVTITATVAVARRWLYLTRHLNRAILSRGALVVGLGVQWTNSTDGNPVADTVNLCVGDRCLIFQISRAGSVPLSLRRFLVDPRCTFVGFWNRHDRNMLLASRHTLDMANDPLDLRMILNNRELADSDVETIVEACLGYRGVRLVREVNISDWSVGTLHYNQVLQASLEAHCAFLIGCQFQAWEYR</sequence>
<dbReference type="Proteomes" id="UP001367508">
    <property type="component" value="Unassembled WGS sequence"/>
</dbReference>
<dbReference type="InterPro" id="IPR012337">
    <property type="entry name" value="RNaseH-like_sf"/>
</dbReference>
<evidence type="ECO:0000256" key="1">
    <source>
        <dbReference type="ARBA" id="ARBA00022722"/>
    </source>
</evidence>
<dbReference type="InterPro" id="IPR036397">
    <property type="entry name" value="RNaseH_sf"/>
</dbReference>
<dbReference type="PANTHER" id="PTHR13620:SF59">
    <property type="entry name" value="POLYNUCLEOTIDYL TRANSFERASE, RIBONUCLEASE H-LIKE SUPERFAMILY PROTEIN"/>
    <property type="match status" value="1"/>
</dbReference>
<dbReference type="EMBL" id="JAYMYQ010000005">
    <property type="protein sequence ID" value="KAK7329584.1"/>
    <property type="molecule type" value="Genomic_DNA"/>
</dbReference>
<proteinExistence type="predicted"/>
<dbReference type="GO" id="GO:0005737">
    <property type="term" value="C:cytoplasm"/>
    <property type="evidence" value="ECO:0007669"/>
    <property type="project" value="TreeGrafter"/>
</dbReference>
<keyword evidence="1" id="KW-0540">Nuclease</keyword>
<evidence type="ECO:0000313" key="4">
    <source>
        <dbReference type="Proteomes" id="UP001367508"/>
    </source>
</evidence>
<keyword evidence="2" id="KW-0378">Hydrolase</keyword>
<dbReference type="PANTHER" id="PTHR13620">
    <property type="entry name" value="3-5 EXONUCLEASE"/>
    <property type="match status" value="1"/>
</dbReference>
<gene>
    <name evidence="3" type="ORF">VNO77_23754</name>
</gene>
<dbReference type="SUPFAM" id="SSF53098">
    <property type="entry name" value="Ribonuclease H-like"/>
    <property type="match status" value="1"/>
</dbReference>
<protein>
    <recommendedName>
        <fullName evidence="5">3'-5' exonuclease domain-containing protein</fullName>
    </recommendedName>
</protein>
<dbReference type="Gene3D" id="3.30.420.10">
    <property type="entry name" value="Ribonuclease H-like superfamily/Ribonuclease H"/>
    <property type="match status" value="1"/>
</dbReference>
<keyword evidence="4" id="KW-1185">Reference proteome</keyword>
<evidence type="ECO:0000313" key="3">
    <source>
        <dbReference type="EMBL" id="KAK7329584.1"/>
    </source>
</evidence>
<name>A0AAN9QC44_CANGL</name>
<organism evidence="3 4">
    <name type="scientific">Canavalia gladiata</name>
    <name type="common">Sword bean</name>
    <name type="synonym">Dolichos gladiatus</name>
    <dbReference type="NCBI Taxonomy" id="3824"/>
    <lineage>
        <taxon>Eukaryota</taxon>
        <taxon>Viridiplantae</taxon>
        <taxon>Streptophyta</taxon>
        <taxon>Embryophyta</taxon>
        <taxon>Tracheophyta</taxon>
        <taxon>Spermatophyta</taxon>
        <taxon>Magnoliopsida</taxon>
        <taxon>eudicotyledons</taxon>
        <taxon>Gunneridae</taxon>
        <taxon>Pentapetalae</taxon>
        <taxon>rosids</taxon>
        <taxon>fabids</taxon>
        <taxon>Fabales</taxon>
        <taxon>Fabaceae</taxon>
        <taxon>Papilionoideae</taxon>
        <taxon>50 kb inversion clade</taxon>
        <taxon>NPAAA clade</taxon>
        <taxon>indigoferoid/millettioid clade</taxon>
        <taxon>Phaseoleae</taxon>
        <taxon>Canavalia</taxon>
    </lineage>
</organism>
<dbReference type="GO" id="GO:0005634">
    <property type="term" value="C:nucleus"/>
    <property type="evidence" value="ECO:0007669"/>
    <property type="project" value="TreeGrafter"/>
</dbReference>
<reference evidence="3 4" key="1">
    <citation type="submission" date="2024-01" db="EMBL/GenBank/DDBJ databases">
        <title>The genomes of 5 underutilized Papilionoideae crops provide insights into root nodulation and disease resistanc.</title>
        <authorList>
            <person name="Jiang F."/>
        </authorList>
    </citation>
    <scope>NUCLEOTIDE SEQUENCE [LARGE SCALE GENOMIC DNA]</scope>
    <source>
        <strain evidence="3">LVBAO_FW01</strain>
        <tissue evidence="3">Leaves</tissue>
    </source>
</reference>
<accession>A0AAN9QC44</accession>
<dbReference type="GO" id="GO:0003676">
    <property type="term" value="F:nucleic acid binding"/>
    <property type="evidence" value="ECO:0007669"/>
    <property type="project" value="InterPro"/>
</dbReference>
<dbReference type="AlphaFoldDB" id="A0AAN9QC44"/>